<accession>A0A7V0XFE5</accession>
<feature type="domain" description="PASTA" evidence="2">
    <location>
        <begin position="114"/>
        <end position="181"/>
    </location>
</feature>
<feature type="transmembrane region" description="Helical" evidence="1">
    <location>
        <begin position="20"/>
        <end position="43"/>
    </location>
</feature>
<dbReference type="Pfam" id="PF03793">
    <property type="entry name" value="PASTA"/>
    <property type="match status" value="3"/>
</dbReference>
<keyword evidence="1" id="KW-0812">Transmembrane</keyword>
<keyword evidence="1" id="KW-0472">Membrane</keyword>
<feature type="domain" description="PASTA" evidence="2">
    <location>
        <begin position="184"/>
        <end position="248"/>
    </location>
</feature>
<evidence type="ECO:0000256" key="1">
    <source>
        <dbReference type="SAM" id="Phobius"/>
    </source>
</evidence>
<dbReference type="InterPro" id="IPR005543">
    <property type="entry name" value="PASTA_dom"/>
</dbReference>
<feature type="domain" description="PASTA" evidence="2">
    <location>
        <begin position="47"/>
        <end position="113"/>
    </location>
</feature>
<dbReference type="PROSITE" id="PS51178">
    <property type="entry name" value="PASTA"/>
    <property type="match status" value="3"/>
</dbReference>
<evidence type="ECO:0000259" key="2">
    <source>
        <dbReference type="PROSITE" id="PS51178"/>
    </source>
</evidence>
<organism evidence="3">
    <name type="scientific">candidate division WOR-3 bacterium</name>
    <dbReference type="NCBI Taxonomy" id="2052148"/>
    <lineage>
        <taxon>Bacteria</taxon>
        <taxon>Bacteria division WOR-3</taxon>
    </lineage>
</organism>
<name>A0A7V0XFE5_UNCW3</name>
<keyword evidence="1" id="KW-1133">Transmembrane helix</keyword>
<dbReference type="AlphaFoldDB" id="A0A7V0XFE5"/>
<proteinExistence type="predicted"/>
<gene>
    <name evidence="3" type="ORF">ENN51_07165</name>
</gene>
<sequence>MAQRRKPRPRGRRTGKLFALLVGIPAAILLLIAILNWVVMPLYTRLGREIDTPDVTGLAREEAEKVLARFNLKLGEVRVVADTLQPPGRVVTQFPPPGRKVKAGRTVALDVSRGSDRVLVPDLGGLRLEEAIAAVTAAGLRVGEVESLRTPDFVPGLIIAVRPMPGTELDRNATIIIAVSAPAGKFPMPNLTGMNIETASGIVASQGLILTPVRDAPSDEPVGMVMFQYPEEGTPVADGDTVALIVASPVEPAPDEQ</sequence>
<dbReference type="SMART" id="SM00740">
    <property type="entry name" value="PASTA"/>
    <property type="match status" value="3"/>
</dbReference>
<evidence type="ECO:0000313" key="3">
    <source>
        <dbReference type="EMBL" id="HDR00043.1"/>
    </source>
</evidence>
<dbReference type="Gene3D" id="3.30.10.20">
    <property type="match status" value="3"/>
</dbReference>
<comment type="caution">
    <text evidence="3">The sequence shown here is derived from an EMBL/GenBank/DDBJ whole genome shotgun (WGS) entry which is preliminary data.</text>
</comment>
<protein>
    <submittedName>
        <fullName evidence="3">PASTA domain-containing protein</fullName>
    </submittedName>
</protein>
<dbReference type="EMBL" id="DSBX01000266">
    <property type="protein sequence ID" value="HDR00043.1"/>
    <property type="molecule type" value="Genomic_DNA"/>
</dbReference>
<dbReference type="CDD" id="cd06577">
    <property type="entry name" value="PASTA_pknB"/>
    <property type="match status" value="3"/>
</dbReference>
<reference evidence="3" key="1">
    <citation type="journal article" date="2020" name="mSystems">
        <title>Genome- and Community-Level Interaction Insights into Carbon Utilization and Element Cycling Functions of Hydrothermarchaeota in Hydrothermal Sediment.</title>
        <authorList>
            <person name="Zhou Z."/>
            <person name="Liu Y."/>
            <person name="Xu W."/>
            <person name="Pan J."/>
            <person name="Luo Z.H."/>
            <person name="Li M."/>
        </authorList>
    </citation>
    <scope>NUCLEOTIDE SEQUENCE [LARGE SCALE GENOMIC DNA]</scope>
    <source>
        <strain evidence="3">SpSt-1182</strain>
    </source>
</reference>
<dbReference type="Proteomes" id="UP000885672">
    <property type="component" value="Unassembled WGS sequence"/>
</dbReference>